<keyword evidence="1" id="KW-0378">Hydrolase</keyword>
<dbReference type="GO" id="GO:0016787">
    <property type="term" value="F:hydrolase activity"/>
    <property type="evidence" value="ECO:0007669"/>
    <property type="project" value="UniProtKB-KW"/>
</dbReference>
<protein>
    <recommendedName>
        <fullName evidence="2">Serine hydrolase domain-containing protein</fullName>
    </recommendedName>
</protein>
<evidence type="ECO:0000313" key="3">
    <source>
        <dbReference type="EMBL" id="KUJ13245.1"/>
    </source>
</evidence>
<dbReference type="GO" id="GO:0005634">
    <property type="term" value="C:nucleus"/>
    <property type="evidence" value="ECO:0007669"/>
    <property type="project" value="TreeGrafter"/>
</dbReference>
<organism evidence="3 4">
    <name type="scientific">Mollisia scopiformis</name>
    <name type="common">Conifer needle endophyte fungus</name>
    <name type="synonym">Phialocephala scopiformis</name>
    <dbReference type="NCBI Taxonomy" id="149040"/>
    <lineage>
        <taxon>Eukaryota</taxon>
        <taxon>Fungi</taxon>
        <taxon>Dikarya</taxon>
        <taxon>Ascomycota</taxon>
        <taxon>Pezizomycotina</taxon>
        <taxon>Leotiomycetes</taxon>
        <taxon>Helotiales</taxon>
        <taxon>Mollisiaceae</taxon>
        <taxon>Mollisia</taxon>
    </lineage>
</organism>
<dbReference type="Proteomes" id="UP000070700">
    <property type="component" value="Unassembled WGS sequence"/>
</dbReference>
<dbReference type="InParanoid" id="A0A194WZ70"/>
<evidence type="ECO:0000259" key="2">
    <source>
        <dbReference type="Pfam" id="PF03959"/>
    </source>
</evidence>
<keyword evidence="4" id="KW-1185">Reference proteome</keyword>
<dbReference type="InterPro" id="IPR005645">
    <property type="entry name" value="FSH-like_dom"/>
</dbReference>
<sequence>MHFLCLHGAGTNNKIFDLQTATLRHELGDHHTYEFVEGTVPWPMAPGISSISNSGESYYSYFDPEAPTSVLDALHSLDAYIQAEGHFDGVLGFSQGAYLAAIYVVWKAQQDGTTEFRLPFSCLLLFSAVRVHNPRAFEERGEIEVLDPNLAKEFIQIPTVLIWGSSDEWKEESVALSKLCNPRLTTVFVHSGGHEIPGMVAKGDITAVVKAMRRGIFEAQFCT</sequence>
<dbReference type="RefSeq" id="XP_018067600.1">
    <property type="nucleotide sequence ID" value="XM_018221294.1"/>
</dbReference>
<dbReference type="AlphaFoldDB" id="A0A194WZ70"/>
<dbReference type="InterPro" id="IPR050593">
    <property type="entry name" value="LovG"/>
</dbReference>
<gene>
    <name evidence="3" type="ORF">LY89DRAFT_753811</name>
</gene>
<dbReference type="GO" id="GO:0005737">
    <property type="term" value="C:cytoplasm"/>
    <property type="evidence" value="ECO:0007669"/>
    <property type="project" value="TreeGrafter"/>
</dbReference>
<dbReference type="KEGG" id="psco:LY89DRAFT_753811"/>
<dbReference type="SUPFAM" id="SSF53474">
    <property type="entry name" value="alpha/beta-Hydrolases"/>
    <property type="match status" value="1"/>
</dbReference>
<dbReference type="OrthoDB" id="2094269at2759"/>
<accession>A0A194WZ70</accession>
<dbReference type="EMBL" id="KQ947422">
    <property type="protein sequence ID" value="KUJ13245.1"/>
    <property type="molecule type" value="Genomic_DNA"/>
</dbReference>
<dbReference type="PANTHER" id="PTHR48070">
    <property type="entry name" value="ESTERASE OVCA2"/>
    <property type="match status" value="1"/>
</dbReference>
<dbReference type="InterPro" id="IPR029058">
    <property type="entry name" value="AB_hydrolase_fold"/>
</dbReference>
<evidence type="ECO:0000313" key="4">
    <source>
        <dbReference type="Proteomes" id="UP000070700"/>
    </source>
</evidence>
<dbReference type="GO" id="GO:0019748">
    <property type="term" value="P:secondary metabolic process"/>
    <property type="evidence" value="ECO:0007669"/>
    <property type="project" value="TreeGrafter"/>
</dbReference>
<dbReference type="GeneID" id="28831020"/>
<dbReference type="Pfam" id="PF03959">
    <property type="entry name" value="FSH1"/>
    <property type="match status" value="1"/>
</dbReference>
<name>A0A194WZ70_MOLSC</name>
<dbReference type="Gene3D" id="3.40.50.1820">
    <property type="entry name" value="alpha/beta hydrolase"/>
    <property type="match status" value="1"/>
</dbReference>
<proteinExistence type="predicted"/>
<evidence type="ECO:0000256" key="1">
    <source>
        <dbReference type="ARBA" id="ARBA00022801"/>
    </source>
</evidence>
<dbReference type="PANTHER" id="PTHR48070:SF4">
    <property type="entry name" value="ESTERASE ALNB"/>
    <property type="match status" value="1"/>
</dbReference>
<feature type="domain" description="Serine hydrolase" evidence="2">
    <location>
        <begin position="2"/>
        <end position="197"/>
    </location>
</feature>
<reference evidence="3 4" key="1">
    <citation type="submission" date="2015-10" db="EMBL/GenBank/DDBJ databases">
        <title>Full genome of DAOMC 229536 Phialocephala scopiformis, a fungal endophyte of spruce producing the potent anti-insectan compound rugulosin.</title>
        <authorList>
            <consortium name="DOE Joint Genome Institute"/>
            <person name="Walker A.K."/>
            <person name="Frasz S.L."/>
            <person name="Seifert K.A."/>
            <person name="Miller J.D."/>
            <person name="Mondo S.J."/>
            <person name="Labutti K."/>
            <person name="Lipzen A."/>
            <person name="Dockter R."/>
            <person name="Kennedy M."/>
            <person name="Grigoriev I.V."/>
            <person name="Spatafora J.W."/>
        </authorList>
    </citation>
    <scope>NUCLEOTIDE SEQUENCE [LARGE SCALE GENOMIC DNA]</scope>
    <source>
        <strain evidence="3 4">CBS 120377</strain>
    </source>
</reference>